<dbReference type="CDD" id="cd02968">
    <property type="entry name" value="SCO"/>
    <property type="match status" value="1"/>
</dbReference>
<feature type="binding site" evidence="2">
    <location>
        <position position="92"/>
    </location>
    <ligand>
        <name>Cu cation</name>
        <dbReference type="ChEBI" id="CHEBI:23378"/>
    </ligand>
</feature>
<dbReference type="InterPro" id="IPR036249">
    <property type="entry name" value="Thioredoxin-like_sf"/>
</dbReference>
<evidence type="ECO:0000313" key="5">
    <source>
        <dbReference type="EMBL" id="VEV98066.1"/>
    </source>
</evidence>
<proteinExistence type="inferred from homology"/>
<keyword evidence="3" id="KW-1015">Disulfide bond</keyword>
<dbReference type="EMBL" id="LR215729">
    <property type="protein sequence ID" value="VEV98066.1"/>
    <property type="molecule type" value="Genomic_DNA"/>
</dbReference>
<dbReference type="RefSeq" id="WP_172970671.1">
    <property type="nucleotide sequence ID" value="NZ_LR215729.2"/>
</dbReference>
<keyword evidence="2" id="KW-0479">Metal-binding</keyword>
<dbReference type="PANTHER" id="PTHR12151">
    <property type="entry name" value="ELECTRON TRANSPORT PROTIN SCO1/SENC FAMILY MEMBER"/>
    <property type="match status" value="1"/>
</dbReference>
<dbReference type="SUPFAM" id="SSF52833">
    <property type="entry name" value="Thioredoxin-like"/>
    <property type="match status" value="1"/>
</dbReference>
<protein>
    <submittedName>
        <fullName evidence="5">Electron transporter SenC</fullName>
    </submittedName>
</protein>
<feature type="disulfide bond" description="Redox-active" evidence="3">
    <location>
        <begin position="92"/>
        <end position="96"/>
    </location>
</feature>
<sequence length="228" mass="24761">MQGFLTGFTASLLALSLNAAPAFAHSMDEHAGHDMDGHAEHMAAQKAAVKQESASVTFADVPLLNQNGETVHLEQDLVADKIVLMGFIYTSCTTVCPVVSAIMKKTEKQLQANGGPEVQLVSISVDPLRDTPEQLRRYAQNYSAGDNWSWLTGKPQAITDTLKQLGAWSPDLKEHPALIMVGDGRTGKWTRFYGFADPNTLAAKIQEIQLSRVEYEAQHIAGNSGVQP</sequence>
<feature type="chain" id="PRO_5024895404" evidence="4">
    <location>
        <begin position="25"/>
        <end position="228"/>
    </location>
</feature>
<reference evidence="5" key="1">
    <citation type="submission" date="2019-02" db="EMBL/GenBank/DDBJ databases">
        <authorList>
            <consortium name="Genoscope - CEA"/>
            <person name="William W."/>
        </authorList>
    </citation>
    <scope>NUCLEOTIDE SEQUENCE [LARGE SCALE GENOMIC DNA]</scope>
    <source>
        <strain evidence="5">YSy11</strain>
    </source>
</reference>
<keyword evidence="2" id="KW-0186">Copper</keyword>
<accession>A0A653E7T1</accession>
<feature type="binding site" evidence="2">
    <location>
        <position position="96"/>
    </location>
    <ligand>
        <name>Cu cation</name>
        <dbReference type="ChEBI" id="CHEBI:23378"/>
    </ligand>
</feature>
<dbReference type="PANTHER" id="PTHR12151:SF25">
    <property type="entry name" value="LINALOOL DEHYDRATASE_ISOMERASE DOMAIN-CONTAINING PROTEIN"/>
    <property type="match status" value="1"/>
</dbReference>
<gene>
    <name evidence="5" type="ORF">PMYSY11_3022</name>
</gene>
<dbReference type="Pfam" id="PF02630">
    <property type="entry name" value="SCO1-SenC"/>
    <property type="match status" value="1"/>
</dbReference>
<evidence type="ECO:0000256" key="3">
    <source>
        <dbReference type="PIRSR" id="PIRSR603782-2"/>
    </source>
</evidence>
<keyword evidence="4" id="KW-0732">Signal</keyword>
<dbReference type="InterPro" id="IPR003782">
    <property type="entry name" value="SCO1/SenC"/>
</dbReference>
<dbReference type="AlphaFoldDB" id="A0A653E7T1"/>
<feature type="signal peptide" evidence="4">
    <location>
        <begin position="1"/>
        <end position="24"/>
    </location>
</feature>
<organism evidence="5">
    <name type="scientific">Pseudomonas marincola</name>
    <dbReference type="NCBI Taxonomy" id="437900"/>
    <lineage>
        <taxon>Bacteria</taxon>
        <taxon>Pseudomonadati</taxon>
        <taxon>Pseudomonadota</taxon>
        <taxon>Gammaproteobacteria</taxon>
        <taxon>Pseudomonadales</taxon>
        <taxon>Pseudomonadaceae</taxon>
        <taxon>Pseudomonas</taxon>
    </lineage>
</organism>
<dbReference type="GO" id="GO:0046872">
    <property type="term" value="F:metal ion binding"/>
    <property type="evidence" value="ECO:0007669"/>
    <property type="project" value="UniProtKB-KW"/>
</dbReference>
<comment type="similarity">
    <text evidence="1">Belongs to the SCO1/2 family.</text>
</comment>
<dbReference type="Gene3D" id="3.40.30.10">
    <property type="entry name" value="Glutaredoxin"/>
    <property type="match status" value="1"/>
</dbReference>
<evidence type="ECO:0000256" key="1">
    <source>
        <dbReference type="ARBA" id="ARBA00010996"/>
    </source>
</evidence>
<evidence type="ECO:0000256" key="4">
    <source>
        <dbReference type="SAM" id="SignalP"/>
    </source>
</evidence>
<name>A0A653E7T1_9PSED</name>
<evidence type="ECO:0000256" key="2">
    <source>
        <dbReference type="PIRSR" id="PIRSR603782-1"/>
    </source>
</evidence>